<dbReference type="Pfam" id="PF02380">
    <property type="entry name" value="Papo_T_antigen"/>
    <property type="match status" value="1"/>
</dbReference>
<dbReference type="InterPro" id="IPR036869">
    <property type="entry name" value="J_dom_sf"/>
</dbReference>
<accession>A0A089GG38</accession>
<proteinExistence type="predicted"/>
<evidence type="ECO:0000313" key="3">
    <source>
        <dbReference type="Proteomes" id="UP000113868"/>
    </source>
</evidence>
<dbReference type="EMBL" id="KJ733013">
    <property type="protein sequence ID" value="AIP98378.1"/>
    <property type="molecule type" value="Genomic_DNA"/>
</dbReference>
<name>A0A089GG38_9POLY</name>
<dbReference type="Proteomes" id="UP000113868">
    <property type="component" value="Genome"/>
</dbReference>
<dbReference type="Gene3D" id="1.10.287.110">
    <property type="entry name" value="DnaJ domain"/>
    <property type="match status" value="1"/>
</dbReference>
<organism evidence="2 3">
    <name type="scientific">Human polyomavirus 7</name>
    <dbReference type="NCBI Taxonomy" id="746831"/>
    <lineage>
        <taxon>Viruses</taxon>
        <taxon>Monodnaviria</taxon>
        <taxon>Shotokuvirae</taxon>
        <taxon>Cossaviricota</taxon>
        <taxon>Papovaviricetes</taxon>
        <taxon>Sepolyvirales</taxon>
        <taxon>Polyomaviridae</taxon>
        <taxon>Deltapolyomavirus</taxon>
        <taxon>Deltapolyomavirus septihominis</taxon>
    </lineage>
</organism>
<dbReference type="InterPro" id="IPR003354">
    <property type="entry name" value="Papo_T_antigen"/>
</dbReference>
<dbReference type="Gene3D" id="1.20.120.1860">
    <property type="entry name" value="Small t-antigen, unique domain"/>
    <property type="match status" value="1"/>
</dbReference>
<reference evidence="2 3" key="1">
    <citation type="journal article" date="2015" name="J. Infect. Dis.">
        <title>Human polyomavirus 7-associated pruritic rash and viremia in transplant recipients.</title>
        <authorList>
            <person name="Ho J."/>
            <person name="Jedrych J.J."/>
            <person name="Feng H."/>
            <person name="Natalie A.A."/>
            <person name="Grandinetti L."/>
            <person name="Mirvish E."/>
            <person name="Crespo M.M."/>
            <person name="Yadav D."/>
            <person name="Fasanella K.E."/>
            <person name="Proksell S."/>
            <person name="Kuan S.F."/>
            <person name="Pastrana D.V."/>
            <person name="Buck C.B."/>
            <person name="Shuda Y."/>
            <person name="Moore P.S."/>
            <person name="Chang Y."/>
        </authorList>
    </citation>
    <scope>NUCLEOTIDE SEQUENCE [LARGE SCALE GENOMIC DNA]</scope>
    <source>
        <strain evidence="2">PITT2</strain>
    </source>
</reference>
<protein>
    <submittedName>
        <fullName evidence="2">ST</fullName>
    </submittedName>
</protein>
<evidence type="ECO:0000259" key="1">
    <source>
        <dbReference type="Pfam" id="PF02380"/>
    </source>
</evidence>
<evidence type="ECO:0000313" key="2">
    <source>
        <dbReference type="EMBL" id="AIP98378.1"/>
    </source>
</evidence>
<feature type="domain" description="Small/middle T-antigen" evidence="1">
    <location>
        <begin position="93"/>
        <end position="186"/>
    </location>
</feature>
<dbReference type="SUPFAM" id="SSF46565">
    <property type="entry name" value="Chaperone J-domain"/>
    <property type="match status" value="1"/>
</dbReference>
<sequence>MDKLLGRDEVKELMELIGLNMACWGNLPLIQHKVRLASKKYHPDKGGDPQKMQRLNVLKDKLEATLRDQRSGSPMWHYSSDEVSFWDIELTVGEFLGPEFNRKKVWNYNLCVVQGLRACCCIHCILKRKHKKKAKEYAKDQRGPLSWGKCWCFNCYLNWFGVETSEESFMWWSHIIFQTPMDVLNLWGQLNLL</sequence>
<dbReference type="InterPro" id="IPR036092">
    <property type="entry name" value="Papo_T_antigensf"/>
</dbReference>
<dbReference type="SUPFAM" id="SSF161240">
    <property type="entry name" value="T-antigen specific domain-like"/>
    <property type="match status" value="1"/>
</dbReference>